<organism evidence="1 2">
    <name type="scientific">Mycena citricolor</name>
    <dbReference type="NCBI Taxonomy" id="2018698"/>
    <lineage>
        <taxon>Eukaryota</taxon>
        <taxon>Fungi</taxon>
        <taxon>Dikarya</taxon>
        <taxon>Basidiomycota</taxon>
        <taxon>Agaricomycotina</taxon>
        <taxon>Agaricomycetes</taxon>
        <taxon>Agaricomycetidae</taxon>
        <taxon>Agaricales</taxon>
        <taxon>Marasmiineae</taxon>
        <taxon>Mycenaceae</taxon>
        <taxon>Mycena</taxon>
    </lineage>
</organism>
<proteinExistence type="predicted"/>
<dbReference type="Proteomes" id="UP001295794">
    <property type="component" value="Unassembled WGS sequence"/>
</dbReference>
<dbReference type="EMBL" id="CAVNYO010000048">
    <property type="protein sequence ID" value="CAK5264099.1"/>
    <property type="molecule type" value="Genomic_DNA"/>
</dbReference>
<keyword evidence="2" id="KW-1185">Reference proteome</keyword>
<sequence>RTTDSKIHKQNPQTVMLEFAKRTTHHRDSYPDSSSTCKAPQPIFSTGTNAFSLLDEEDEVGLIITGH</sequence>
<dbReference type="AlphaFoldDB" id="A0AAD2JVD7"/>
<comment type="caution">
    <text evidence="1">The sequence shown here is derived from an EMBL/GenBank/DDBJ whole genome shotgun (WGS) entry which is preliminary data.</text>
</comment>
<accession>A0AAD2JVD7</accession>
<gene>
    <name evidence="1" type="ORF">MYCIT1_LOCUS4001</name>
</gene>
<feature type="non-terminal residue" evidence="1">
    <location>
        <position position="67"/>
    </location>
</feature>
<protein>
    <submittedName>
        <fullName evidence="1">Uncharacterized protein</fullName>
    </submittedName>
</protein>
<evidence type="ECO:0000313" key="2">
    <source>
        <dbReference type="Proteomes" id="UP001295794"/>
    </source>
</evidence>
<name>A0AAD2JVD7_9AGAR</name>
<reference evidence="1" key="1">
    <citation type="submission" date="2023-11" db="EMBL/GenBank/DDBJ databases">
        <authorList>
            <person name="De Vega J J."/>
            <person name="De Vega J J."/>
        </authorList>
    </citation>
    <scope>NUCLEOTIDE SEQUENCE</scope>
</reference>
<evidence type="ECO:0000313" key="1">
    <source>
        <dbReference type="EMBL" id="CAK5264099.1"/>
    </source>
</evidence>